<name>A0A699X2R0_TANCI</name>
<evidence type="ECO:0000256" key="1">
    <source>
        <dbReference type="SAM" id="MobiDB-lite"/>
    </source>
</evidence>
<comment type="caution">
    <text evidence="2">The sequence shown here is derived from an EMBL/GenBank/DDBJ whole genome shotgun (WGS) entry which is preliminary data.</text>
</comment>
<accession>A0A699X2R0</accession>
<feature type="region of interest" description="Disordered" evidence="1">
    <location>
        <begin position="27"/>
        <end position="109"/>
    </location>
</feature>
<reference evidence="2" key="1">
    <citation type="journal article" date="2019" name="Sci. Rep.">
        <title>Draft genome of Tanacetum cinerariifolium, the natural source of mosquito coil.</title>
        <authorList>
            <person name="Yamashiro T."/>
            <person name="Shiraishi A."/>
            <person name="Satake H."/>
            <person name="Nakayama K."/>
        </authorList>
    </citation>
    <scope>NUCLEOTIDE SEQUENCE</scope>
</reference>
<feature type="non-terminal residue" evidence="2">
    <location>
        <position position="109"/>
    </location>
</feature>
<feature type="compositionally biased region" description="Basic and acidic residues" evidence="1">
    <location>
        <begin position="30"/>
        <end position="44"/>
    </location>
</feature>
<dbReference type="EMBL" id="BKCJ011778897">
    <property type="protein sequence ID" value="GFD52176.1"/>
    <property type="molecule type" value="Genomic_DNA"/>
</dbReference>
<sequence>RLSDRVGRRENHLFDAGADGRAAALRRGAGHRDAPDRSRCDAPRGRLWRQGRPGYALGLPGRPRCLRGQKTGEAGARPYGRHADDRQAPPVLVGLQNRPQRRLKNPDLR</sequence>
<organism evidence="2">
    <name type="scientific">Tanacetum cinerariifolium</name>
    <name type="common">Dalmatian daisy</name>
    <name type="synonym">Chrysanthemum cinerariifolium</name>
    <dbReference type="NCBI Taxonomy" id="118510"/>
    <lineage>
        <taxon>Eukaryota</taxon>
        <taxon>Viridiplantae</taxon>
        <taxon>Streptophyta</taxon>
        <taxon>Embryophyta</taxon>
        <taxon>Tracheophyta</taxon>
        <taxon>Spermatophyta</taxon>
        <taxon>Magnoliopsida</taxon>
        <taxon>eudicotyledons</taxon>
        <taxon>Gunneridae</taxon>
        <taxon>Pentapetalae</taxon>
        <taxon>asterids</taxon>
        <taxon>campanulids</taxon>
        <taxon>Asterales</taxon>
        <taxon>Asteraceae</taxon>
        <taxon>Asteroideae</taxon>
        <taxon>Anthemideae</taxon>
        <taxon>Anthemidinae</taxon>
        <taxon>Tanacetum</taxon>
    </lineage>
</organism>
<evidence type="ECO:0000313" key="2">
    <source>
        <dbReference type="EMBL" id="GFD52176.1"/>
    </source>
</evidence>
<protein>
    <submittedName>
        <fullName evidence="2">Uncharacterized protein</fullName>
    </submittedName>
</protein>
<proteinExistence type="predicted"/>
<dbReference type="AlphaFoldDB" id="A0A699X2R0"/>
<gene>
    <name evidence="2" type="ORF">Tci_924145</name>
</gene>
<feature type="non-terminal residue" evidence="2">
    <location>
        <position position="1"/>
    </location>
</feature>